<gene>
    <name evidence="1" type="ORF">LPLAT_LOCUS3042</name>
</gene>
<dbReference type="EMBL" id="OZ034835">
    <property type="protein sequence ID" value="CAL1676947.1"/>
    <property type="molecule type" value="Genomic_DNA"/>
</dbReference>
<reference evidence="1" key="1">
    <citation type="submission" date="2024-04" db="EMBL/GenBank/DDBJ databases">
        <authorList>
            <consortium name="Molecular Ecology Group"/>
        </authorList>
    </citation>
    <scope>NUCLEOTIDE SEQUENCE</scope>
</reference>
<name>A0AAV2NBM1_9HYME</name>
<accession>A0AAV2NBM1</accession>
<evidence type="ECO:0000313" key="1">
    <source>
        <dbReference type="EMBL" id="CAL1676947.1"/>
    </source>
</evidence>
<organism evidence="1 2">
    <name type="scientific">Lasius platythorax</name>
    <dbReference type="NCBI Taxonomy" id="488582"/>
    <lineage>
        <taxon>Eukaryota</taxon>
        <taxon>Metazoa</taxon>
        <taxon>Ecdysozoa</taxon>
        <taxon>Arthropoda</taxon>
        <taxon>Hexapoda</taxon>
        <taxon>Insecta</taxon>
        <taxon>Pterygota</taxon>
        <taxon>Neoptera</taxon>
        <taxon>Endopterygota</taxon>
        <taxon>Hymenoptera</taxon>
        <taxon>Apocrita</taxon>
        <taxon>Aculeata</taxon>
        <taxon>Formicoidea</taxon>
        <taxon>Formicidae</taxon>
        <taxon>Formicinae</taxon>
        <taxon>Lasius</taxon>
        <taxon>Lasius</taxon>
    </lineage>
</organism>
<keyword evidence="2" id="KW-1185">Reference proteome</keyword>
<proteinExistence type="predicted"/>
<dbReference type="AlphaFoldDB" id="A0AAV2NBM1"/>
<evidence type="ECO:0000313" key="2">
    <source>
        <dbReference type="Proteomes" id="UP001497644"/>
    </source>
</evidence>
<dbReference type="Proteomes" id="UP001497644">
    <property type="component" value="Chromosome 12"/>
</dbReference>
<sequence>MKELLAARRIEIGAAITDGCKAIHGKSSNEFIALIDRQPPKQKRVRVKIVGLDTIRDDLESLGYTSTATNMELPTVPLFASSRQNGFWIFNFE</sequence>
<protein>
    <submittedName>
        <fullName evidence="1">Uncharacterized protein</fullName>
    </submittedName>
</protein>